<organism evidence="1 2">
    <name type="scientific">Acinetobacter radioresistens</name>
    <dbReference type="NCBI Taxonomy" id="40216"/>
    <lineage>
        <taxon>Bacteria</taxon>
        <taxon>Pseudomonadati</taxon>
        <taxon>Pseudomonadota</taxon>
        <taxon>Gammaproteobacteria</taxon>
        <taxon>Moraxellales</taxon>
        <taxon>Moraxellaceae</taxon>
        <taxon>Acinetobacter</taxon>
    </lineage>
</organism>
<protein>
    <submittedName>
        <fullName evidence="1">Uncharacterized protein</fullName>
    </submittedName>
</protein>
<reference evidence="1 2" key="1">
    <citation type="journal article" date="2018" name="Nat. Biotechnol.">
        <title>A standardized bacterial taxonomy based on genome phylogeny substantially revises the tree of life.</title>
        <authorList>
            <person name="Parks D.H."/>
            <person name="Chuvochina M."/>
            <person name="Waite D.W."/>
            <person name="Rinke C."/>
            <person name="Skarshewski A."/>
            <person name="Chaumeil P.A."/>
            <person name="Hugenholtz P."/>
        </authorList>
    </citation>
    <scope>NUCLEOTIDE SEQUENCE [LARGE SCALE GENOMIC DNA]</scope>
    <source>
        <strain evidence="1">UBA10045</strain>
    </source>
</reference>
<accession>A0A3D3FWV6</accession>
<dbReference type="Proteomes" id="UP000262257">
    <property type="component" value="Unassembled WGS sequence"/>
</dbReference>
<dbReference type="AlphaFoldDB" id="A0A3D3FWV6"/>
<comment type="caution">
    <text evidence="1">The sequence shown here is derived from an EMBL/GenBank/DDBJ whole genome shotgun (WGS) entry which is preliminary data.</text>
</comment>
<sequence length="132" mass="15158">MSQWKAEAGDAFFCLAGPKEHLFVVLFDPTTYPSEGYGKRLCIVSVNFTSVTNEKKIDDACIIQAGEHSFITHESYVFYEKIQILDHQHVCKCVNDGIYRMAEKFTPVLLNRIVNGIQQSTFTPRKFKKLFK</sequence>
<dbReference type="EMBL" id="DPXL01000004">
    <property type="protein sequence ID" value="HCM30289.1"/>
    <property type="molecule type" value="Genomic_DNA"/>
</dbReference>
<name>A0A3D3FWV6_ACIRA</name>
<evidence type="ECO:0000313" key="1">
    <source>
        <dbReference type="EMBL" id="HCM30289.1"/>
    </source>
</evidence>
<proteinExistence type="predicted"/>
<evidence type="ECO:0000313" key="2">
    <source>
        <dbReference type="Proteomes" id="UP000262257"/>
    </source>
</evidence>
<gene>
    <name evidence="1" type="ORF">DIC32_00200</name>
</gene>